<dbReference type="InterPro" id="IPR016624">
    <property type="entry name" value="UCP014753"/>
</dbReference>
<accession>A0A1L9QQ02</accession>
<dbReference type="Pfam" id="PF10022">
    <property type="entry name" value="DUF2264"/>
    <property type="match status" value="1"/>
</dbReference>
<feature type="domain" description="DUF2264" evidence="1">
    <location>
        <begin position="21"/>
        <end position="372"/>
    </location>
</feature>
<organism evidence="2 3">
    <name type="scientific">Roseofilum reptotaenium AO1-A</name>
    <dbReference type="NCBI Taxonomy" id="1925591"/>
    <lineage>
        <taxon>Bacteria</taxon>
        <taxon>Bacillati</taxon>
        <taxon>Cyanobacteriota</taxon>
        <taxon>Cyanophyceae</taxon>
        <taxon>Desertifilales</taxon>
        <taxon>Desertifilaceae</taxon>
        <taxon>Roseofilum</taxon>
    </lineage>
</organism>
<comment type="caution">
    <text evidence="2">The sequence shown here is derived from an EMBL/GenBank/DDBJ whole genome shotgun (WGS) entry which is preliminary data.</text>
</comment>
<dbReference type="PANTHER" id="PTHR35339">
    <property type="entry name" value="LINALOOL DEHYDRATASE_ISOMERASE DOMAIN-CONTAINING PROTEIN"/>
    <property type="match status" value="1"/>
</dbReference>
<dbReference type="PANTHER" id="PTHR35339:SF4">
    <property type="entry name" value="LINALOOL DEHYDRATASE_ISOMERASE DOMAIN-CONTAINING PROTEIN"/>
    <property type="match status" value="1"/>
</dbReference>
<reference evidence="2" key="1">
    <citation type="submission" date="2016-10" db="EMBL/GenBank/DDBJ databases">
        <title>CRISPR-Cas defence system in Roseofilum reptotaenium: evidence of a bacteriophage-cyanobacterium arms race in the coral black band disease.</title>
        <authorList>
            <person name="Buerger P."/>
            <person name="Wood-Charlson E.M."/>
            <person name="Weynberg K.D."/>
            <person name="Willis B."/>
            <person name="Van Oppen M.J."/>
        </authorList>
    </citation>
    <scope>NUCLEOTIDE SEQUENCE [LARGE SCALE GENOMIC DNA]</scope>
    <source>
        <strain evidence="2">AO1-A</strain>
    </source>
</reference>
<dbReference type="AlphaFoldDB" id="A0A1L9QQ02"/>
<dbReference type="EMBL" id="MLAW01000027">
    <property type="protein sequence ID" value="OJJ24677.1"/>
    <property type="molecule type" value="Genomic_DNA"/>
</dbReference>
<proteinExistence type="predicted"/>
<evidence type="ECO:0000313" key="2">
    <source>
        <dbReference type="EMBL" id="OJJ24677.1"/>
    </source>
</evidence>
<evidence type="ECO:0000259" key="1">
    <source>
        <dbReference type="Pfam" id="PF10022"/>
    </source>
</evidence>
<evidence type="ECO:0000313" key="3">
    <source>
        <dbReference type="Proteomes" id="UP000183940"/>
    </source>
</evidence>
<gene>
    <name evidence="2" type="ORF">BI308_15370</name>
</gene>
<protein>
    <recommendedName>
        <fullName evidence="1">DUF2264 domain-containing protein</fullName>
    </recommendedName>
</protein>
<dbReference type="InterPro" id="IPR049349">
    <property type="entry name" value="DUF2264_N"/>
</dbReference>
<dbReference type="Proteomes" id="UP000183940">
    <property type="component" value="Unassembled WGS sequence"/>
</dbReference>
<keyword evidence="3" id="KW-1185">Reference proteome</keyword>
<dbReference type="STRING" id="1925591.BI308_15370"/>
<sequence>MKVFEWTTPFDYPTASVTGLTRQHWEEVVWVFLEGILAYASPGKARIKIPGVESTNGLVADELEGFSRSLIMAAPWLKSHNAPQFSVTNKTVDVAGFYREGILAGTNPQHPEYWGQIDDFSQNIVECGSLAWSLYLSQAQIWDKYSDREKTQVADYLLQCNRVKAHANNWFLFKVIINTVLERLGMPFSKKEIFKNLEICKKMYLGEGWYRDGKTNQIDYYNAWGFHYYFLMWVILDGDRHPEMAQLHLQRMREYMHTFRYFFSGEGNVPCFGRSVTYRFAYLAPIALGLYLDGLEQDLGELKSICNRSLQFFLRGAIFTEDNLLTPGYLRHSPRLLEFYSCAASPYWAAKAFNLLLLPASHPFWQAEEKPLAIDRDSFSISIESAGYLVVGDRASGHVQLLNHKSHHSYPELSSKYTNFAYSSLFGYDIGPMRKKYDSDSSLCDNALTFSDGGRYVQRSQIQPLYCKPNFIASKYPLRILKRQATNWLPRIYTNLGWGWTYTLVKDDFMINVHYINTRKFLKFKEGGYPLGFDEGVPEIISTEGAEVAYKDGKISFIRNLYGYDRQFPAHALISKEIENNIRYKSSVVPALGFENQNQKSFYLANMVYGKIGHESIDQLMQLVHNFQIADDLINFHFYDGEQVVMQFGKIKRLNLTLNGKTIEGKIIMARVSGDGKTCQIVQH</sequence>
<name>A0A1L9QQ02_9CYAN</name>